<sequence length="151" mass="15813">MSRGEDAAVPTRLGQAVLLHRAGDREEARNRLLALWEEAGRAGDAFHRSAIAHYLADTQDDPAVALVWDLRALAAADGAAARDGDQGPAAALYPALYTRLAADHARLGDGRAARRALQRARGAAAGLADGPYAGEIRAAIERLSRRLAGGG</sequence>
<evidence type="ECO:0008006" key="3">
    <source>
        <dbReference type="Google" id="ProtNLM"/>
    </source>
</evidence>
<proteinExistence type="predicted"/>
<reference evidence="1 2" key="1">
    <citation type="journal article" date="2019" name="Int. J. Syst. Evol. Microbiol.">
        <title>The Global Catalogue of Microorganisms (GCM) 10K type strain sequencing project: providing services to taxonomists for standard genome sequencing and annotation.</title>
        <authorList>
            <consortium name="The Broad Institute Genomics Platform"/>
            <consortium name="The Broad Institute Genome Sequencing Center for Infectious Disease"/>
            <person name="Wu L."/>
            <person name="Ma J."/>
        </authorList>
    </citation>
    <scope>NUCLEOTIDE SEQUENCE [LARGE SCALE GENOMIC DNA]</scope>
    <source>
        <strain evidence="1 2">JCM 13581</strain>
    </source>
</reference>
<evidence type="ECO:0000313" key="2">
    <source>
        <dbReference type="Proteomes" id="UP001501303"/>
    </source>
</evidence>
<dbReference type="RefSeq" id="WP_344264777.1">
    <property type="nucleotide sequence ID" value="NZ_BAAAMJ010000054.1"/>
</dbReference>
<gene>
    <name evidence="1" type="ORF">GCM10009716_41090</name>
</gene>
<protein>
    <recommendedName>
        <fullName evidence="3">Tetratricopeptide repeat protein</fullName>
    </recommendedName>
</protein>
<comment type="caution">
    <text evidence="1">The sequence shown here is derived from an EMBL/GenBank/DDBJ whole genome shotgun (WGS) entry which is preliminary data.</text>
</comment>
<dbReference type="EMBL" id="BAAAMJ010000054">
    <property type="protein sequence ID" value="GAA1929166.1"/>
    <property type="molecule type" value="Genomic_DNA"/>
</dbReference>
<name>A0ABN2PS49_9ACTN</name>
<accession>A0ABN2PS49</accession>
<evidence type="ECO:0000313" key="1">
    <source>
        <dbReference type="EMBL" id="GAA1929166.1"/>
    </source>
</evidence>
<organism evidence="1 2">
    <name type="scientific">Streptomyces sodiiphilus</name>
    <dbReference type="NCBI Taxonomy" id="226217"/>
    <lineage>
        <taxon>Bacteria</taxon>
        <taxon>Bacillati</taxon>
        <taxon>Actinomycetota</taxon>
        <taxon>Actinomycetes</taxon>
        <taxon>Kitasatosporales</taxon>
        <taxon>Streptomycetaceae</taxon>
        <taxon>Streptomyces</taxon>
    </lineage>
</organism>
<dbReference type="Proteomes" id="UP001501303">
    <property type="component" value="Unassembled WGS sequence"/>
</dbReference>
<keyword evidence="2" id="KW-1185">Reference proteome</keyword>